<evidence type="ECO:0000256" key="10">
    <source>
        <dbReference type="ARBA" id="ARBA00023136"/>
    </source>
</evidence>
<dbReference type="InterPro" id="IPR003660">
    <property type="entry name" value="HAMP_dom"/>
</dbReference>
<evidence type="ECO:0000313" key="15">
    <source>
        <dbReference type="Proteomes" id="UP001317779"/>
    </source>
</evidence>
<accession>A0ABM8DW17</accession>
<evidence type="ECO:0000256" key="4">
    <source>
        <dbReference type="ARBA" id="ARBA00022553"/>
    </source>
</evidence>
<feature type="domain" description="Histidine kinase" evidence="12">
    <location>
        <begin position="242"/>
        <end position="451"/>
    </location>
</feature>
<dbReference type="PANTHER" id="PTHR45436">
    <property type="entry name" value="SENSOR HISTIDINE KINASE YKOH"/>
    <property type="match status" value="1"/>
</dbReference>
<dbReference type="PROSITE" id="PS50885">
    <property type="entry name" value="HAMP"/>
    <property type="match status" value="1"/>
</dbReference>
<dbReference type="SUPFAM" id="SSF55874">
    <property type="entry name" value="ATPase domain of HSP90 chaperone/DNA topoisomerase II/histidine kinase"/>
    <property type="match status" value="1"/>
</dbReference>
<keyword evidence="6 11" id="KW-0812">Transmembrane</keyword>
<dbReference type="Gene3D" id="3.30.565.10">
    <property type="entry name" value="Histidine kinase-like ATPase, C-terminal domain"/>
    <property type="match status" value="1"/>
</dbReference>
<dbReference type="PANTHER" id="PTHR45436:SF5">
    <property type="entry name" value="SENSOR HISTIDINE KINASE TRCS"/>
    <property type="match status" value="1"/>
</dbReference>
<evidence type="ECO:0000259" key="12">
    <source>
        <dbReference type="PROSITE" id="PS50109"/>
    </source>
</evidence>
<dbReference type="CDD" id="cd00082">
    <property type="entry name" value="HisKA"/>
    <property type="match status" value="1"/>
</dbReference>
<dbReference type="PRINTS" id="PR00344">
    <property type="entry name" value="BCTRLSENSOR"/>
</dbReference>
<name>A0ABM8DW17_9MICO</name>
<feature type="transmembrane region" description="Helical" evidence="11">
    <location>
        <begin position="28"/>
        <end position="52"/>
    </location>
</feature>
<dbReference type="CDD" id="cd06225">
    <property type="entry name" value="HAMP"/>
    <property type="match status" value="1"/>
</dbReference>
<evidence type="ECO:0000256" key="2">
    <source>
        <dbReference type="ARBA" id="ARBA00004236"/>
    </source>
</evidence>
<keyword evidence="4" id="KW-0597">Phosphoprotein</keyword>
<organism evidence="14 15">
    <name type="scientific">Microbacterium terricola</name>
    <dbReference type="NCBI Taxonomy" id="344163"/>
    <lineage>
        <taxon>Bacteria</taxon>
        <taxon>Bacillati</taxon>
        <taxon>Actinomycetota</taxon>
        <taxon>Actinomycetes</taxon>
        <taxon>Micrococcales</taxon>
        <taxon>Microbacteriaceae</taxon>
        <taxon>Microbacterium</taxon>
    </lineage>
</organism>
<evidence type="ECO:0000256" key="7">
    <source>
        <dbReference type="ARBA" id="ARBA00022777"/>
    </source>
</evidence>
<dbReference type="GO" id="GO:0016301">
    <property type="term" value="F:kinase activity"/>
    <property type="evidence" value="ECO:0007669"/>
    <property type="project" value="UniProtKB-KW"/>
</dbReference>
<dbReference type="Pfam" id="PF02518">
    <property type="entry name" value="HATPase_c"/>
    <property type="match status" value="1"/>
</dbReference>
<comment type="catalytic activity">
    <reaction evidence="1">
        <text>ATP + protein L-histidine = ADP + protein N-phospho-L-histidine.</text>
        <dbReference type="EC" id="2.7.13.3"/>
    </reaction>
</comment>
<keyword evidence="15" id="KW-1185">Reference proteome</keyword>
<dbReference type="SMART" id="SM00388">
    <property type="entry name" value="HisKA"/>
    <property type="match status" value="1"/>
</dbReference>
<dbReference type="InterPro" id="IPR003594">
    <property type="entry name" value="HATPase_dom"/>
</dbReference>
<feature type="domain" description="HAMP" evidence="13">
    <location>
        <begin position="181"/>
        <end position="234"/>
    </location>
</feature>
<evidence type="ECO:0000256" key="1">
    <source>
        <dbReference type="ARBA" id="ARBA00000085"/>
    </source>
</evidence>
<dbReference type="InterPro" id="IPR005467">
    <property type="entry name" value="His_kinase_dom"/>
</dbReference>
<evidence type="ECO:0000259" key="13">
    <source>
        <dbReference type="PROSITE" id="PS50885"/>
    </source>
</evidence>
<keyword evidence="5" id="KW-0808">Transferase</keyword>
<dbReference type="Gene3D" id="6.10.340.10">
    <property type="match status" value="1"/>
</dbReference>
<reference evidence="14 15" key="1">
    <citation type="submission" date="2022-12" db="EMBL/GenBank/DDBJ databases">
        <title>Microbacterium terricola strain KV-448 chromosome, complete genome.</title>
        <authorList>
            <person name="Oshima T."/>
            <person name="Moriya T."/>
            <person name="Bessho Y."/>
        </authorList>
    </citation>
    <scope>NUCLEOTIDE SEQUENCE [LARGE SCALE GENOMIC DNA]</scope>
    <source>
        <strain evidence="14 15">KV-448</strain>
    </source>
</reference>
<proteinExistence type="predicted"/>
<evidence type="ECO:0000256" key="6">
    <source>
        <dbReference type="ARBA" id="ARBA00022692"/>
    </source>
</evidence>
<evidence type="ECO:0000256" key="11">
    <source>
        <dbReference type="SAM" id="Phobius"/>
    </source>
</evidence>
<gene>
    <name evidence="14" type="ORF">Microterr_04650</name>
</gene>
<protein>
    <recommendedName>
        <fullName evidence="3">histidine kinase</fullName>
        <ecNumber evidence="3">2.7.13.3</ecNumber>
    </recommendedName>
</protein>
<dbReference type="SUPFAM" id="SSF158472">
    <property type="entry name" value="HAMP domain-like"/>
    <property type="match status" value="1"/>
</dbReference>
<evidence type="ECO:0000256" key="5">
    <source>
        <dbReference type="ARBA" id="ARBA00022679"/>
    </source>
</evidence>
<dbReference type="InterPro" id="IPR003661">
    <property type="entry name" value="HisK_dim/P_dom"/>
</dbReference>
<evidence type="ECO:0000256" key="3">
    <source>
        <dbReference type="ARBA" id="ARBA00012438"/>
    </source>
</evidence>
<dbReference type="EC" id="2.7.13.3" evidence="3"/>
<feature type="transmembrane region" description="Helical" evidence="11">
    <location>
        <begin position="152"/>
        <end position="180"/>
    </location>
</feature>
<dbReference type="InterPro" id="IPR036890">
    <property type="entry name" value="HATPase_C_sf"/>
</dbReference>
<sequence>MRSGPGPGARERGSTTRRRGGASIRVRITIWATLVVAAVLGIGAVVVVGLLARSLESGVATRMESELTSIAEGLEQGLVASAWIAERDDDVLIAWRSGTTTVVNDENALALPTPPGEEPVRTEIDGQSMLVVAEQVDDGMLLLGASLAGAEAAVATATTLLAVSVPLGVVLIGLVVWAVATRALAPVERIRRQVEEIDAEGLDRRVPADGSGDEIDRLAGTMNRMLDRVEQGYRARQRFVGDASHELRSPLATMRQYAELTRAHPEAAQPGELAEVVVEEGARMQQILESLLLLARLDENAVRGSGSVDLDDLALEHAARARASSAVHVDARAIEPARVDGDRRLLARAVTNLVDNALRHARERVAIGVRVVDGRALLWVDDDGSGVPHAERERVFERFVRLDEARSRDAGGAGLGLALVREIALAHGGTVRIDDAPAGGARFVIELPAEEG</sequence>
<dbReference type="InterPro" id="IPR050428">
    <property type="entry name" value="TCS_sensor_his_kinase"/>
</dbReference>
<dbReference type="SMART" id="SM00387">
    <property type="entry name" value="HATPase_c"/>
    <property type="match status" value="1"/>
</dbReference>
<dbReference type="Pfam" id="PF00672">
    <property type="entry name" value="HAMP"/>
    <property type="match status" value="1"/>
</dbReference>
<dbReference type="SUPFAM" id="SSF47384">
    <property type="entry name" value="Homodimeric domain of signal transducing histidine kinase"/>
    <property type="match status" value="1"/>
</dbReference>
<dbReference type="SMART" id="SM00304">
    <property type="entry name" value="HAMP"/>
    <property type="match status" value="1"/>
</dbReference>
<keyword evidence="8 11" id="KW-1133">Transmembrane helix</keyword>
<dbReference type="InterPro" id="IPR004358">
    <property type="entry name" value="Sig_transdc_His_kin-like_C"/>
</dbReference>
<comment type="subcellular location">
    <subcellularLocation>
        <location evidence="2">Cell membrane</location>
    </subcellularLocation>
</comment>
<keyword evidence="7 14" id="KW-0418">Kinase</keyword>
<dbReference type="Proteomes" id="UP001317779">
    <property type="component" value="Chromosome"/>
</dbReference>
<dbReference type="EMBL" id="AP027141">
    <property type="protein sequence ID" value="BDV29805.1"/>
    <property type="molecule type" value="Genomic_DNA"/>
</dbReference>
<evidence type="ECO:0000256" key="9">
    <source>
        <dbReference type="ARBA" id="ARBA00023012"/>
    </source>
</evidence>
<dbReference type="InterPro" id="IPR036097">
    <property type="entry name" value="HisK_dim/P_sf"/>
</dbReference>
<dbReference type="Gene3D" id="1.10.287.130">
    <property type="match status" value="1"/>
</dbReference>
<dbReference type="PROSITE" id="PS50109">
    <property type="entry name" value="HIS_KIN"/>
    <property type="match status" value="1"/>
</dbReference>
<evidence type="ECO:0000256" key="8">
    <source>
        <dbReference type="ARBA" id="ARBA00022989"/>
    </source>
</evidence>
<evidence type="ECO:0000313" key="14">
    <source>
        <dbReference type="EMBL" id="BDV29805.1"/>
    </source>
</evidence>
<keyword evidence="9" id="KW-0902">Two-component regulatory system</keyword>
<dbReference type="Pfam" id="PF00512">
    <property type="entry name" value="HisKA"/>
    <property type="match status" value="1"/>
</dbReference>
<keyword evidence="10 11" id="KW-0472">Membrane</keyword>